<name>A0ABS9D2A4_9ALTE</name>
<dbReference type="SUPFAM" id="SSF69754">
    <property type="entry name" value="Ribosome binding protein Y (YfiA homologue)"/>
    <property type="match status" value="1"/>
</dbReference>
<comment type="caution">
    <text evidence="1">The sequence shown here is derived from an EMBL/GenBank/DDBJ whole genome shotgun (WGS) entry which is preliminary data.</text>
</comment>
<reference evidence="1 2" key="1">
    <citation type="submission" date="2022-01" db="EMBL/GenBank/DDBJ databases">
        <title>Paraglaciecola sp. G1-23.</title>
        <authorList>
            <person name="Jin M.S."/>
            <person name="Han D.M."/>
            <person name="Kim H.M."/>
            <person name="Jeon C.O."/>
        </authorList>
    </citation>
    <scope>NUCLEOTIDE SEQUENCE [LARGE SCALE GENOMIC DNA]</scope>
    <source>
        <strain evidence="1 2">G1-23</strain>
    </source>
</reference>
<dbReference type="Pfam" id="PF02482">
    <property type="entry name" value="Ribosomal_S30AE"/>
    <property type="match status" value="1"/>
</dbReference>
<dbReference type="Proteomes" id="UP001521137">
    <property type="component" value="Unassembled WGS sequence"/>
</dbReference>
<sequence length="127" mass="14312">MIIDIQARQFALSKALKHYVESKLSLNLGRYKANINRINVSLFDVNGPKGGEDKCCKTIIKVKGMSTIVIEETTLDMYDAINKCLNRAKRTVSRSVSFSSWKRQKPVPIADNAIAAQLTDRELLINR</sequence>
<protein>
    <submittedName>
        <fullName evidence="1">HPF/RaiA family ribosome-associated protein</fullName>
    </submittedName>
</protein>
<dbReference type="InterPro" id="IPR003489">
    <property type="entry name" value="RHF/RaiA"/>
</dbReference>
<evidence type="ECO:0000313" key="1">
    <source>
        <dbReference type="EMBL" id="MCF2947052.1"/>
    </source>
</evidence>
<dbReference type="Gene3D" id="3.30.160.100">
    <property type="entry name" value="Ribosome hibernation promotion factor-like"/>
    <property type="match status" value="1"/>
</dbReference>
<dbReference type="RefSeq" id="WP_235310564.1">
    <property type="nucleotide sequence ID" value="NZ_JAKGAS010000001.1"/>
</dbReference>
<accession>A0ABS9D2A4</accession>
<proteinExistence type="predicted"/>
<evidence type="ECO:0000313" key="2">
    <source>
        <dbReference type="Proteomes" id="UP001521137"/>
    </source>
</evidence>
<organism evidence="1 2">
    <name type="scientific">Paraglaciecola algarum</name>
    <dbReference type="NCBI Taxonomy" id="3050085"/>
    <lineage>
        <taxon>Bacteria</taxon>
        <taxon>Pseudomonadati</taxon>
        <taxon>Pseudomonadota</taxon>
        <taxon>Gammaproteobacteria</taxon>
        <taxon>Alteromonadales</taxon>
        <taxon>Alteromonadaceae</taxon>
        <taxon>Paraglaciecola</taxon>
    </lineage>
</organism>
<gene>
    <name evidence="1" type="ORF">L0668_02965</name>
</gene>
<dbReference type="EMBL" id="JAKGAS010000001">
    <property type="protein sequence ID" value="MCF2947052.1"/>
    <property type="molecule type" value="Genomic_DNA"/>
</dbReference>
<dbReference type="InterPro" id="IPR036567">
    <property type="entry name" value="RHF-like"/>
</dbReference>
<keyword evidence="2" id="KW-1185">Reference proteome</keyword>